<keyword evidence="4 6" id="KW-0472">Membrane</keyword>
<evidence type="ECO:0000256" key="1">
    <source>
        <dbReference type="ARBA" id="ARBA00004141"/>
    </source>
</evidence>
<accession>A0A1X2HZ71</accession>
<feature type="compositionally biased region" description="Basic and acidic residues" evidence="5">
    <location>
        <begin position="9"/>
        <end position="27"/>
    </location>
</feature>
<evidence type="ECO:0000256" key="4">
    <source>
        <dbReference type="ARBA" id="ARBA00023136"/>
    </source>
</evidence>
<reference evidence="7 8" key="1">
    <citation type="submission" date="2016-07" db="EMBL/GenBank/DDBJ databases">
        <title>Pervasive Adenine N6-methylation of Active Genes in Fungi.</title>
        <authorList>
            <consortium name="DOE Joint Genome Institute"/>
            <person name="Mondo S.J."/>
            <person name="Dannebaum R.O."/>
            <person name="Kuo R.C."/>
            <person name="Labutti K."/>
            <person name="Haridas S."/>
            <person name="Kuo A."/>
            <person name="Salamov A."/>
            <person name="Ahrendt S.R."/>
            <person name="Lipzen A."/>
            <person name="Sullivan W."/>
            <person name="Andreopoulos W.B."/>
            <person name="Clum A."/>
            <person name="Lindquist E."/>
            <person name="Daum C."/>
            <person name="Ramamoorthy G.K."/>
            <person name="Gryganskyi A."/>
            <person name="Culley D."/>
            <person name="Magnuson J.K."/>
            <person name="James T.Y."/>
            <person name="O'Malley M.A."/>
            <person name="Stajich J.E."/>
            <person name="Spatafora J.W."/>
            <person name="Visel A."/>
            <person name="Grigoriev I.V."/>
        </authorList>
    </citation>
    <scope>NUCLEOTIDE SEQUENCE [LARGE SCALE GENOMIC DNA]</scope>
    <source>
        <strain evidence="7 8">NRRL 1336</strain>
    </source>
</reference>
<evidence type="ECO:0000256" key="3">
    <source>
        <dbReference type="ARBA" id="ARBA00022989"/>
    </source>
</evidence>
<dbReference type="Proteomes" id="UP000193560">
    <property type="component" value="Unassembled WGS sequence"/>
</dbReference>
<feature type="transmembrane region" description="Helical" evidence="6">
    <location>
        <begin position="135"/>
        <end position="155"/>
    </location>
</feature>
<keyword evidence="2 6" id="KW-0812">Transmembrane</keyword>
<feature type="transmembrane region" description="Helical" evidence="6">
    <location>
        <begin position="197"/>
        <end position="215"/>
    </location>
</feature>
<feature type="transmembrane region" description="Helical" evidence="6">
    <location>
        <begin position="63"/>
        <end position="84"/>
    </location>
</feature>
<protein>
    <submittedName>
        <fullName evidence="7">Major facilitator superfamily domain-containing protein</fullName>
    </submittedName>
</protein>
<comment type="caution">
    <text evidence="7">The sequence shown here is derived from an EMBL/GenBank/DDBJ whole genome shotgun (WGS) entry which is preliminary data.</text>
</comment>
<evidence type="ECO:0000313" key="8">
    <source>
        <dbReference type="Proteomes" id="UP000193560"/>
    </source>
</evidence>
<dbReference type="OrthoDB" id="422206at2759"/>
<dbReference type="GO" id="GO:0022857">
    <property type="term" value="F:transmembrane transporter activity"/>
    <property type="evidence" value="ECO:0007669"/>
    <property type="project" value="InterPro"/>
</dbReference>
<dbReference type="Pfam" id="PF07690">
    <property type="entry name" value="MFS_1"/>
    <property type="match status" value="1"/>
</dbReference>
<dbReference type="Gene3D" id="1.20.1250.20">
    <property type="entry name" value="MFS general substrate transporter like domains"/>
    <property type="match status" value="1"/>
</dbReference>
<sequence>MTTLFTSTVEHHEHVYHEENDSNEKTRQSPASSTITTSGKSHQLIEQQGLNERTDDEKEETSWIAWVLVLAVISINTASAMMWMTASSLPTAAVSYFNVTLTEINWLSNLSAIMNTVFSLPSAWSYERFGLKTSIIISASFNMVGCWIRCIAIIVPSEKKYAMMMLGQFIASFGGPLIYNIAAKLVAVWFAPKDRSIANMLISIQLGMALAPLVLPQMVKTADDMPRTLIILAGIATVVTIPPFFLPARPAHPPSKSALEERMDFLEGLKQLLKNRAFLCIVLLCAVDMGMVYSVSVLIIEAILPLGYSDQNAGVCASLLIFGGFAGGYLTGYWAGKTSQYLMIIKMFVPMVIFSYVIFIFQIIPNAFGAVAIACIVNGFFSYGIFPVMLEFCSEVTYPVPESISSCVVWSVITAFMLIFSVMIDSLRSGPDANPPNNMNNSMIAMIVVVTVGLLPAFWLKGDLKRLAIDGNKQKEGENTQNGHQMVTLSQA</sequence>
<evidence type="ECO:0000256" key="2">
    <source>
        <dbReference type="ARBA" id="ARBA00022692"/>
    </source>
</evidence>
<feature type="transmembrane region" description="Helical" evidence="6">
    <location>
        <begin position="370"/>
        <end position="392"/>
    </location>
</feature>
<keyword evidence="8" id="KW-1185">Reference proteome</keyword>
<feature type="transmembrane region" description="Helical" evidence="6">
    <location>
        <begin position="312"/>
        <end position="335"/>
    </location>
</feature>
<dbReference type="PANTHER" id="PTHR10924">
    <property type="entry name" value="MAJOR FACILITATOR SUPERFAMILY PROTEIN-RELATED"/>
    <property type="match status" value="1"/>
</dbReference>
<proteinExistence type="predicted"/>
<evidence type="ECO:0000313" key="7">
    <source>
        <dbReference type="EMBL" id="ORZ05806.1"/>
    </source>
</evidence>
<feature type="transmembrane region" description="Helical" evidence="6">
    <location>
        <begin position="161"/>
        <end position="190"/>
    </location>
</feature>
<feature type="transmembrane region" description="Helical" evidence="6">
    <location>
        <begin position="347"/>
        <end position="364"/>
    </location>
</feature>
<gene>
    <name evidence="7" type="ORF">BCR42DRAFT_496548</name>
</gene>
<evidence type="ECO:0000256" key="6">
    <source>
        <dbReference type="SAM" id="Phobius"/>
    </source>
</evidence>
<feature type="transmembrane region" description="Helical" evidence="6">
    <location>
        <begin position="277"/>
        <end position="300"/>
    </location>
</feature>
<comment type="subcellular location">
    <subcellularLocation>
        <location evidence="1">Membrane</location>
        <topology evidence="1">Multi-pass membrane protein</topology>
    </subcellularLocation>
</comment>
<organism evidence="7 8">
    <name type="scientific">Absidia repens</name>
    <dbReference type="NCBI Taxonomy" id="90262"/>
    <lineage>
        <taxon>Eukaryota</taxon>
        <taxon>Fungi</taxon>
        <taxon>Fungi incertae sedis</taxon>
        <taxon>Mucoromycota</taxon>
        <taxon>Mucoromycotina</taxon>
        <taxon>Mucoromycetes</taxon>
        <taxon>Mucorales</taxon>
        <taxon>Cunninghamellaceae</taxon>
        <taxon>Absidia</taxon>
    </lineage>
</organism>
<dbReference type="InterPro" id="IPR036259">
    <property type="entry name" value="MFS_trans_sf"/>
</dbReference>
<feature type="transmembrane region" description="Helical" evidence="6">
    <location>
        <begin position="227"/>
        <end position="246"/>
    </location>
</feature>
<name>A0A1X2HZ71_9FUNG</name>
<dbReference type="GO" id="GO:0016020">
    <property type="term" value="C:membrane"/>
    <property type="evidence" value="ECO:0007669"/>
    <property type="project" value="UniProtKB-SubCell"/>
</dbReference>
<dbReference type="InterPro" id="IPR049680">
    <property type="entry name" value="FLVCR1-2_SLC49-like"/>
</dbReference>
<dbReference type="SUPFAM" id="SSF103473">
    <property type="entry name" value="MFS general substrate transporter"/>
    <property type="match status" value="1"/>
</dbReference>
<dbReference type="InterPro" id="IPR011701">
    <property type="entry name" value="MFS"/>
</dbReference>
<feature type="region of interest" description="Disordered" evidence="5">
    <location>
        <begin position="1"/>
        <end position="56"/>
    </location>
</feature>
<feature type="transmembrane region" description="Helical" evidence="6">
    <location>
        <begin position="104"/>
        <end position="123"/>
    </location>
</feature>
<evidence type="ECO:0000256" key="5">
    <source>
        <dbReference type="SAM" id="MobiDB-lite"/>
    </source>
</evidence>
<dbReference type="EMBL" id="MCGE01000042">
    <property type="protein sequence ID" value="ORZ05806.1"/>
    <property type="molecule type" value="Genomic_DNA"/>
</dbReference>
<feature type="compositionally biased region" description="Polar residues" evidence="5">
    <location>
        <begin position="28"/>
        <end position="51"/>
    </location>
</feature>
<feature type="transmembrane region" description="Helical" evidence="6">
    <location>
        <begin position="404"/>
        <end position="423"/>
    </location>
</feature>
<keyword evidence="3 6" id="KW-1133">Transmembrane helix</keyword>
<feature type="transmembrane region" description="Helical" evidence="6">
    <location>
        <begin position="443"/>
        <end position="460"/>
    </location>
</feature>
<dbReference type="AlphaFoldDB" id="A0A1X2HZ71"/>
<dbReference type="PANTHER" id="PTHR10924:SF6">
    <property type="entry name" value="SOLUTE CARRIER FAMILY 49 MEMBER A3"/>
    <property type="match status" value="1"/>
</dbReference>